<accession>A0A9Y2I9A6</accession>
<protein>
    <submittedName>
        <fullName evidence="6">Methyltransferase</fullName>
    </submittedName>
</protein>
<keyword evidence="1 6" id="KW-0489">Methyltransferase</keyword>
<dbReference type="PROSITE" id="PS51683">
    <property type="entry name" value="SAM_OMT_II"/>
    <property type="match status" value="1"/>
</dbReference>
<evidence type="ECO:0000256" key="1">
    <source>
        <dbReference type="ARBA" id="ARBA00022603"/>
    </source>
</evidence>
<evidence type="ECO:0000256" key="2">
    <source>
        <dbReference type="ARBA" id="ARBA00022679"/>
    </source>
</evidence>
<gene>
    <name evidence="6" type="ORF">QRX50_29765</name>
</gene>
<evidence type="ECO:0000259" key="5">
    <source>
        <dbReference type="Pfam" id="PF00891"/>
    </source>
</evidence>
<keyword evidence="2" id="KW-0808">Transferase</keyword>
<dbReference type="Gene3D" id="3.40.50.150">
    <property type="entry name" value="Vaccinia Virus protein VP39"/>
    <property type="match status" value="1"/>
</dbReference>
<feature type="domain" description="O-methyltransferase C-terminal" evidence="5">
    <location>
        <begin position="63"/>
        <end position="130"/>
    </location>
</feature>
<dbReference type="InterPro" id="IPR029063">
    <property type="entry name" value="SAM-dependent_MTases_sf"/>
</dbReference>
<organism evidence="6 7">
    <name type="scientific">Amycolatopsis carbonis</name>
    <dbReference type="NCBI Taxonomy" id="715471"/>
    <lineage>
        <taxon>Bacteria</taxon>
        <taxon>Bacillati</taxon>
        <taxon>Actinomycetota</taxon>
        <taxon>Actinomycetes</taxon>
        <taxon>Pseudonocardiales</taxon>
        <taxon>Pseudonocardiaceae</taxon>
        <taxon>Amycolatopsis</taxon>
    </lineage>
</organism>
<dbReference type="KEGG" id="acab:QRX50_29765"/>
<evidence type="ECO:0000313" key="6">
    <source>
        <dbReference type="EMBL" id="WIX75674.1"/>
    </source>
</evidence>
<dbReference type="Proteomes" id="UP001236014">
    <property type="component" value="Chromosome"/>
</dbReference>
<dbReference type="InterPro" id="IPR001077">
    <property type="entry name" value="COMT_C"/>
</dbReference>
<dbReference type="GO" id="GO:0008171">
    <property type="term" value="F:O-methyltransferase activity"/>
    <property type="evidence" value="ECO:0007669"/>
    <property type="project" value="InterPro"/>
</dbReference>
<evidence type="ECO:0000256" key="4">
    <source>
        <dbReference type="SAM" id="MobiDB-lite"/>
    </source>
</evidence>
<dbReference type="RefSeq" id="WP_285966439.1">
    <property type="nucleotide sequence ID" value="NZ_CP127294.1"/>
</dbReference>
<keyword evidence="7" id="KW-1185">Reference proteome</keyword>
<sequence length="149" mass="16528">MSVSLRTPEVLLLTGRPHIGSPTEKLRTQRGGPFSPATPPQWRRRRPVDLDEQLGQLRPRLFEDDVASKIVMNCAANAEPGARIISMERVIGDTPRSAFGKLLDVQTFVTNQGRERTEDEFRGIFEAAGLTWRGVTGTRCDVSLIEGVV</sequence>
<keyword evidence="3" id="KW-0949">S-adenosyl-L-methionine</keyword>
<dbReference type="SUPFAM" id="SSF53335">
    <property type="entry name" value="S-adenosyl-L-methionine-dependent methyltransferases"/>
    <property type="match status" value="1"/>
</dbReference>
<dbReference type="GO" id="GO:0032259">
    <property type="term" value="P:methylation"/>
    <property type="evidence" value="ECO:0007669"/>
    <property type="project" value="UniProtKB-KW"/>
</dbReference>
<dbReference type="AlphaFoldDB" id="A0A9Y2I9A6"/>
<dbReference type="EMBL" id="CP127294">
    <property type="protein sequence ID" value="WIX75674.1"/>
    <property type="molecule type" value="Genomic_DNA"/>
</dbReference>
<feature type="region of interest" description="Disordered" evidence="4">
    <location>
        <begin position="15"/>
        <end position="43"/>
    </location>
</feature>
<evidence type="ECO:0000256" key="3">
    <source>
        <dbReference type="ARBA" id="ARBA00022691"/>
    </source>
</evidence>
<dbReference type="Pfam" id="PF00891">
    <property type="entry name" value="Methyltransf_2"/>
    <property type="match status" value="1"/>
</dbReference>
<evidence type="ECO:0000313" key="7">
    <source>
        <dbReference type="Proteomes" id="UP001236014"/>
    </source>
</evidence>
<proteinExistence type="predicted"/>
<reference evidence="6 7" key="1">
    <citation type="submission" date="2023-06" db="EMBL/GenBank/DDBJ databases">
        <authorList>
            <person name="Oyuntsetseg B."/>
            <person name="Kim S.B."/>
        </authorList>
    </citation>
    <scope>NUCLEOTIDE SEQUENCE [LARGE SCALE GENOMIC DNA]</scope>
    <source>
        <strain evidence="6 7">2-15</strain>
    </source>
</reference>
<dbReference type="InterPro" id="IPR016461">
    <property type="entry name" value="COMT-like"/>
</dbReference>
<name>A0A9Y2I9A6_9PSEU</name>